<feature type="region of interest" description="Disordered" evidence="2">
    <location>
        <begin position="164"/>
        <end position="209"/>
    </location>
</feature>
<dbReference type="CDD" id="cd21134">
    <property type="entry name" value="YTH"/>
    <property type="match status" value="1"/>
</dbReference>
<evidence type="ECO:0000256" key="2">
    <source>
        <dbReference type="SAM" id="MobiDB-lite"/>
    </source>
</evidence>
<dbReference type="Pfam" id="PF04146">
    <property type="entry name" value="YTH"/>
    <property type="match status" value="1"/>
</dbReference>
<dbReference type="AlphaFoldDB" id="A0ABD1SW39"/>
<name>A0ABD1SW39_9LAMI</name>
<feature type="compositionally biased region" description="Polar residues" evidence="2">
    <location>
        <begin position="167"/>
        <end position="197"/>
    </location>
</feature>
<keyword evidence="1" id="KW-0694">RNA-binding</keyword>
<dbReference type="EMBL" id="JBFOLK010000006">
    <property type="protein sequence ID" value="KAL2504657.1"/>
    <property type="molecule type" value="Genomic_DNA"/>
</dbReference>
<dbReference type="InterPro" id="IPR007275">
    <property type="entry name" value="YTH_domain"/>
</dbReference>
<comment type="similarity">
    <text evidence="1">Belongs to the YTHDF family.</text>
</comment>
<evidence type="ECO:0000256" key="1">
    <source>
        <dbReference type="RuleBase" id="RU369095"/>
    </source>
</evidence>
<reference evidence="5" key="1">
    <citation type="submission" date="2024-07" db="EMBL/GenBank/DDBJ databases">
        <title>Two chromosome-level genome assemblies of Korean endemic species Abeliophyllum distichum and Forsythia ovata (Oleaceae).</title>
        <authorList>
            <person name="Jang H."/>
        </authorList>
    </citation>
    <scope>NUCLEOTIDE SEQUENCE [LARGE SCALE GENOMIC DNA]</scope>
</reference>
<dbReference type="GO" id="GO:1990247">
    <property type="term" value="F:N6-methyladenosine-containing RNA reader activity"/>
    <property type="evidence" value="ECO:0007669"/>
    <property type="project" value="UniProtKB-UniRule"/>
</dbReference>
<dbReference type="PANTHER" id="PTHR12357">
    <property type="entry name" value="YTH YT521-B HOMOLOGY DOMAIN-CONTAINING"/>
    <property type="match status" value="1"/>
</dbReference>
<keyword evidence="5" id="KW-1185">Reference proteome</keyword>
<feature type="compositionally biased region" description="Basic and acidic residues" evidence="2">
    <location>
        <begin position="479"/>
        <end position="499"/>
    </location>
</feature>
<evidence type="ECO:0000313" key="5">
    <source>
        <dbReference type="Proteomes" id="UP001604336"/>
    </source>
</evidence>
<dbReference type="GO" id="GO:0003729">
    <property type="term" value="F:mRNA binding"/>
    <property type="evidence" value="ECO:0007669"/>
    <property type="project" value="UniProtKB-UniRule"/>
</dbReference>
<sequence>MYNEGAPEFFVNQGLYYPTASNYEYLCTAFESPGDWDDRHRFFGLDGQEIQYTGLPNESIPYVHYTPSYGYAQSTYNPYNPYIPGAMMGVDGPFAGAQQYYTIPSHENPVSSPMYIPMVVQSRPDAVVNGTIDPFIDYAFVNRADGPALTHNLSTKSPIFSQIPLRNASSQTNSSTGVSKGTRENTGSSKQPMTHRSVTSRRFPLSAPSQSLQVGVAQTIENVPNGKALSNHSPLKVALPPGKGLSGFRASEYCQASSDKVRPKLLYGRALDNIKPTQQGLEILIHEETLLSIPISITRVIFRIDYMNAKFFVIKSYSEDDVHKSIKYNVWSSTPNGNKKLNAAYEDAQRIAAGDSRGCPIFLFFSVNASGQSCGVAEMIGPVDFHKDMDFWQQDKWSVTNSRDTQEIHYNKGMEMLRIFKNYISKTSLLDDFMYYENRQKILHDEKARLLFKNYENPYLVPLINPPCKLAPILDHSNEDKKVGRHDESNRSKKNESDYVKQVSSDADSLDAKPNVADELKITLLTIKSKESKSDCLASAGATEANGESTDVIRVGSMPIDINSATKSSGF</sequence>
<accession>A0ABD1SW39</accession>
<dbReference type="Gene3D" id="3.10.590.10">
    <property type="entry name" value="ph1033 like domains"/>
    <property type="match status" value="2"/>
</dbReference>
<organism evidence="4 5">
    <name type="scientific">Abeliophyllum distichum</name>
    <dbReference type="NCBI Taxonomy" id="126358"/>
    <lineage>
        <taxon>Eukaryota</taxon>
        <taxon>Viridiplantae</taxon>
        <taxon>Streptophyta</taxon>
        <taxon>Embryophyta</taxon>
        <taxon>Tracheophyta</taxon>
        <taxon>Spermatophyta</taxon>
        <taxon>Magnoliopsida</taxon>
        <taxon>eudicotyledons</taxon>
        <taxon>Gunneridae</taxon>
        <taxon>Pentapetalae</taxon>
        <taxon>asterids</taxon>
        <taxon>lamiids</taxon>
        <taxon>Lamiales</taxon>
        <taxon>Oleaceae</taxon>
        <taxon>Forsythieae</taxon>
        <taxon>Abeliophyllum</taxon>
    </lineage>
</organism>
<evidence type="ECO:0000259" key="3">
    <source>
        <dbReference type="PROSITE" id="PS50882"/>
    </source>
</evidence>
<comment type="caution">
    <text evidence="4">The sequence shown here is derived from an EMBL/GenBank/DDBJ whole genome shotgun (WGS) entry which is preliminary data.</text>
</comment>
<feature type="domain" description="YTH" evidence="3">
    <location>
        <begin position="309"/>
        <end position="463"/>
    </location>
</feature>
<protein>
    <recommendedName>
        <fullName evidence="1">YTH domain-containing family protein</fullName>
    </recommendedName>
</protein>
<comment type="function">
    <text evidence="1">Specifically recognizes and binds N6-methyladenosine (m6A)-containing RNAs, and regulates mRNA stability. M6A is a modification present at internal sites of mRNAs and some non-coding RNAs and plays a role in mRNA stability and processing.</text>
</comment>
<evidence type="ECO:0000313" key="4">
    <source>
        <dbReference type="EMBL" id="KAL2504657.1"/>
    </source>
</evidence>
<feature type="region of interest" description="Disordered" evidence="2">
    <location>
        <begin position="479"/>
        <end position="510"/>
    </location>
</feature>
<gene>
    <name evidence="4" type="ORF">Adt_20278</name>
</gene>
<dbReference type="PANTHER" id="PTHR12357:SF92">
    <property type="entry name" value="YTH DOMAIN-CONTAINING FAMILY PROTEIN"/>
    <property type="match status" value="1"/>
</dbReference>
<dbReference type="Proteomes" id="UP001604336">
    <property type="component" value="Unassembled WGS sequence"/>
</dbReference>
<proteinExistence type="inferred from homology"/>
<dbReference type="InterPro" id="IPR045168">
    <property type="entry name" value="YTH_prot"/>
</dbReference>
<dbReference type="PROSITE" id="PS50882">
    <property type="entry name" value="YTH"/>
    <property type="match status" value="1"/>
</dbReference>